<dbReference type="EC" id="2.7.6.1" evidence="1"/>
<evidence type="ECO:0000256" key="6">
    <source>
        <dbReference type="ARBA" id="ARBA00049535"/>
    </source>
</evidence>
<dbReference type="GO" id="GO:0006164">
    <property type="term" value="P:purine nucleotide biosynthetic process"/>
    <property type="evidence" value="ECO:0007669"/>
    <property type="project" value="TreeGrafter"/>
</dbReference>
<keyword evidence="2 7" id="KW-0808">Transferase</keyword>
<dbReference type="KEGG" id="vg:55012049"/>
<dbReference type="SUPFAM" id="SSF53271">
    <property type="entry name" value="PRTase-like"/>
    <property type="match status" value="2"/>
</dbReference>
<evidence type="ECO:0000313" key="7">
    <source>
        <dbReference type="EMBL" id="QBP33308.1"/>
    </source>
</evidence>
<accession>A0A482JH80</accession>
<evidence type="ECO:0000256" key="2">
    <source>
        <dbReference type="ARBA" id="ARBA00022679"/>
    </source>
</evidence>
<gene>
    <name evidence="7" type="primary">93</name>
    <name evidence="7" type="ORF">SEA_BRUTONGASTER_93</name>
</gene>
<dbReference type="PANTHER" id="PTHR10210:SF32">
    <property type="entry name" value="RIBOSE-PHOSPHATE PYROPHOSPHOKINASE 2"/>
    <property type="match status" value="1"/>
</dbReference>
<name>A0A482JH80_9CAUD</name>
<dbReference type="EMBL" id="MK524501">
    <property type="protein sequence ID" value="QBP33308.1"/>
    <property type="molecule type" value="Genomic_DNA"/>
</dbReference>
<reference evidence="7 8" key="1">
    <citation type="submission" date="2019-02" db="EMBL/GenBank/DDBJ databases">
        <authorList>
            <person name="Rowley M."/>
            <person name="Stucki C."/>
            <person name="Ghiringhelli B."/>
            <person name="Naegele L."/>
            <person name="Emmons C.B."/>
            <person name="Slowan-Pomeroy T."/>
            <person name="Briggs L.A."/>
            <person name="Garlena R.A."/>
            <person name="Russell D.A."/>
            <person name="Pope W.H."/>
            <person name="Molloy S.D."/>
            <person name="Jacobs-Sera D."/>
            <person name="Hatfull G.F."/>
        </authorList>
    </citation>
    <scope>NUCLEOTIDE SEQUENCE [LARGE SCALE GENOMIC DNA]</scope>
</reference>
<dbReference type="CDD" id="cd06223">
    <property type="entry name" value="PRTases_typeI"/>
    <property type="match status" value="1"/>
</dbReference>
<dbReference type="GO" id="GO:0000287">
    <property type="term" value="F:magnesium ion binding"/>
    <property type="evidence" value="ECO:0007669"/>
    <property type="project" value="InterPro"/>
</dbReference>
<evidence type="ECO:0000313" key="8">
    <source>
        <dbReference type="Proteomes" id="UP000295568"/>
    </source>
</evidence>
<sequence length="280" mass="30521">MTVRLWAQSLVDMELHPLEVFQFPGGEFHIDVEGSNLDEDVAHRWIAEVKGADANDLVVANLMANIAKERMEARYLLIPYLPAARADRGTPFGLGVYARIINAGDWNGVLTVDVHNPLAARREVVGLQDLDVSSLVAEASWDKGFTAVIAPDKGATDRAFAVADKLGVGTIVANKKREFSTGKILEITCPKLDPSGNYLVVDDICDGGGTFNGLAAATGLDPDQLSLWVTHGIFSGASSSLWDHYKEIHTTDSHPGTLQLGKWTTKAPLWPWMMRSIDNR</sequence>
<dbReference type="GO" id="GO:0006015">
    <property type="term" value="P:5-phosphoribose 1-diphosphate biosynthetic process"/>
    <property type="evidence" value="ECO:0007669"/>
    <property type="project" value="TreeGrafter"/>
</dbReference>
<evidence type="ECO:0000256" key="1">
    <source>
        <dbReference type="ARBA" id="ARBA00013247"/>
    </source>
</evidence>
<keyword evidence="4" id="KW-0418">Kinase</keyword>
<protein>
    <recommendedName>
        <fullName evidence="1">ribose-phosphate diphosphokinase</fullName>
        <ecNumber evidence="1">2.7.6.1</ecNumber>
    </recommendedName>
</protein>
<dbReference type="InterPro" id="IPR000836">
    <property type="entry name" value="PRTase_dom"/>
</dbReference>
<organism evidence="7 8">
    <name type="scientific">Gordonia phage BrutonGaster</name>
    <dbReference type="NCBI Taxonomy" id="2530116"/>
    <lineage>
        <taxon>Viruses</taxon>
        <taxon>Duplodnaviria</taxon>
        <taxon>Heunggongvirae</taxon>
        <taxon>Uroviricota</taxon>
        <taxon>Caudoviricetes</taxon>
        <taxon>Oneupvirus</taxon>
        <taxon>Oneupvirus brutongaster</taxon>
    </lineage>
</organism>
<dbReference type="GO" id="GO:0016301">
    <property type="term" value="F:kinase activity"/>
    <property type="evidence" value="ECO:0007669"/>
    <property type="project" value="UniProtKB-KW"/>
</dbReference>
<dbReference type="RefSeq" id="YP_009820607.1">
    <property type="nucleotide sequence ID" value="NC_048169.1"/>
</dbReference>
<proteinExistence type="predicted"/>
<evidence type="ECO:0000256" key="4">
    <source>
        <dbReference type="ARBA" id="ARBA00022777"/>
    </source>
</evidence>
<comment type="catalytic activity">
    <reaction evidence="6">
        <text>D-ribose 5-phosphate + ATP = 5-phospho-alpha-D-ribose 1-diphosphate + AMP + H(+)</text>
        <dbReference type="Rhea" id="RHEA:15609"/>
        <dbReference type="ChEBI" id="CHEBI:15378"/>
        <dbReference type="ChEBI" id="CHEBI:30616"/>
        <dbReference type="ChEBI" id="CHEBI:58017"/>
        <dbReference type="ChEBI" id="CHEBI:78346"/>
        <dbReference type="ChEBI" id="CHEBI:456215"/>
        <dbReference type="EC" id="2.7.6.1"/>
    </reaction>
</comment>
<keyword evidence="5" id="KW-0067">ATP-binding</keyword>
<keyword evidence="8" id="KW-1185">Reference proteome</keyword>
<dbReference type="GO" id="GO:0002189">
    <property type="term" value="C:ribose phosphate diphosphokinase complex"/>
    <property type="evidence" value="ECO:0007669"/>
    <property type="project" value="TreeGrafter"/>
</dbReference>
<keyword evidence="3" id="KW-0547">Nucleotide-binding</keyword>
<dbReference type="Gene3D" id="3.40.50.2020">
    <property type="match status" value="2"/>
</dbReference>
<evidence type="ECO:0000256" key="3">
    <source>
        <dbReference type="ARBA" id="ARBA00022741"/>
    </source>
</evidence>
<evidence type="ECO:0000256" key="5">
    <source>
        <dbReference type="ARBA" id="ARBA00022840"/>
    </source>
</evidence>
<dbReference type="InterPro" id="IPR005946">
    <property type="entry name" value="Rib-P_diPkinase"/>
</dbReference>
<dbReference type="GO" id="GO:0004749">
    <property type="term" value="F:ribose phosphate diphosphokinase activity"/>
    <property type="evidence" value="ECO:0007669"/>
    <property type="project" value="UniProtKB-EC"/>
</dbReference>
<dbReference type="GO" id="GO:0005524">
    <property type="term" value="F:ATP binding"/>
    <property type="evidence" value="ECO:0007669"/>
    <property type="project" value="UniProtKB-KW"/>
</dbReference>
<dbReference type="InterPro" id="IPR029057">
    <property type="entry name" value="PRTase-like"/>
</dbReference>
<dbReference type="GeneID" id="55012049"/>
<dbReference type="Proteomes" id="UP000295568">
    <property type="component" value="Segment"/>
</dbReference>
<dbReference type="PANTHER" id="PTHR10210">
    <property type="entry name" value="RIBOSE-PHOSPHATE DIPHOSPHOKINASE FAMILY MEMBER"/>
    <property type="match status" value="1"/>
</dbReference>